<name>A0A1F6GZ82_9PROT</name>
<accession>A0A1F6GZ82</accession>
<dbReference type="Proteomes" id="UP000177583">
    <property type="component" value="Unassembled WGS sequence"/>
</dbReference>
<dbReference type="EMBL" id="MFNF01000017">
    <property type="protein sequence ID" value="OGH03354.1"/>
    <property type="molecule type" value="Genomic_DNA"/>
</dbReference>
<gene>
    <name evidence="1" type="ORF">A2557_02400</name>
</gene>
<dbReference type="AlphaFoldDB" id="A0A1F6GZ82"/>
<organism evidence="1 2">
    <name type="scientific">Candidatus Lambdaproteobacteria bacterium RIFOXYD2_FULL_56_26</name>
    <dbReference type="NCBI Taxonomy" id="1817773"/>
    <lineage>
        <taxon>Bacteria</taxon>
        <taxon>Pseudomonadati</taxon>
        <taxon>Pseudomonadota</taxon>
        <taxon>Candidatus Lambdaproteobacteria</taxon>
    </lineage>
</organism>
<protein>
    <submittedName>
        <fullName evidence="1">Uncharacterized protein</fullName>
    </submittedName>
</protein>
<sequence>MKQNTNRTSESPLVLRKLVENPLVTQGLTQTLAPSQPKAARDPKADLLASIAAFGQKATERIGATVSASSRLAIELESFVFGRILSILESSQKTGPQHLSHTLLQVEAWLYGSLGESESNEGEIFSLESRLASFHRFFFDGHYYEILHPYTRALGVQYVTLKNRRLELGADRATVTLEMVPYLNETQKKLIKSGMPRVVEVNPENAALSLVAARNQA</sequence>
<proteinExistence type="predicted"/>
<evidence type="ECO:0000313" key="2">
    <source>
        <dbReference type="Proteomes" id="UP000177583"/>
    </source>
</evidence>
<evidence type="ECO:0000313" key="1">
    <source>
        <dbReference type="EMBL" id="OGH03354.1"/>
    </source>
</evidence>
<reference evidence="1 2" key="1">
    <citation type="journal article" date="2016" name="Nat. Commun.">
        <title>Thousands of microbial genomes shed light on interconnected biogeochemical processes in an aquifer system.</title>
        <authorList>
            <person name="Anantharaman K."/>
            <person name="Brown C.T."/>
            <person name="Hug L.A."/>
            <person name="Sharon I."/>
            <person name="Castelle C.J."/>
            <person name="Probst A.J."/>
            <person name="Thomas B.C."/>
            <person name="Singh A."/>
            <person name="Wilkins M.J."/>
            <person name="Karaoz U."/>
            <person name="Brodie E.L."/>
            <person name="Williams K.H."/>
            <person name="Hubbard S.S."/>
            <person name="Banfield J.F."/>
        </authorList>
    </citation>
    <scope>NUCLEOTIDE SEQUENCE [LARGE SCALE GENOMIC DNA]</scope>
</reference>
<comment type="caution">
    <text evidence="1">The sequence shown here is derived from an EMBL/GenBank/DDBJ whole genome shotgun (WGS) entry which is preliminary data.</text>
</comment>